<dbReference type="InterPro" id="IPR050416">
    <property type="entry name" value="FAD-linked_Oxidoreductase"/>
</dbReference>
<feature type="chain" id="PRO_5016594109" evidence="6">
    <location>
        <begin position="21"/>
        <end position="496"/>
    </location>
</feature>
<dbReference type="Proteomes" id="UP000249619">
    <property type="component" value="Unassembled WGS sequence"/>
</dbReference>
<dbReference type="PANTHER" id="PTHR42973:SF39">
    <property type="entry name" value="FAD-BINDING PCMH-TYPE DOMAIN-CONTAINING PROTEIN"/>
    <property type="match status" value="1"/>
</dbReference>
<evidence type="ECO:0000256" key="5">
    <source>
        <dbReference type="ARBA" id="ARBA00023002"/>
    </source>
</evidence>
<dbReference type="SUPFAM" id="SSF56176">
    <property type="entry name" value="FAD-binding/transporter-associated domain-like"/>
    <property type="match status" value="1"/>
</dbReference>
<dbReference type="Gene3D" id="3.30.465.10">
    <property type="match status" value="1"/>
</dbReference>
<name>A0A364NCN2_STELY</name>
<reference evidence="9" key="1">
    <citation type="submission" date="2018-05" db="EMBL/GenBank/DDBJ databases">
        <title>Draft genome sequence of Stemphylium lycopersici strain CIDEFI 213.</title>
        <authorList>
            <person name="Medina R."/>
            <person name="Franco M.E.E."/>
            <person name="Lucentini C.G."/>
            <person name="Saparrat M.C.N."/>
            <person name="Balatti P.A."/>
        </authorList>
    </citation>
    <scope>NUCLEOTIDE SEQUENCE [LARGE SCALE GENOMIC DNA]</scope>
    <source>
        <strain evidence="9">CIDEFI 213</strain>
    </source>
</reference>
<feature type="domain" description="FAD-binding PCMH-type" evidence="7">
    <location>
        <begin position="59"/>
        <end position="232"/>
    </location>
</feature>
<feature type="signal peptide" evidence="6">
    <location>
        <begin position="1"/>
        <end position="20"/>
    </location>
</feature>
<dbReference type="InterPro" id="IPR016169">
    <property type="entry name" value="FAD-bd_PCMH_sub2"/>
</dbReference>
<evidence type="ECO:0000256" key="2">
    <source>
        <dbReference type="ARBA" id="ARBA00005466"/>
    </source>
</evidence>
<dbReference type="GO" id="GO:0016491">
    <property type="term" value="F:oxidoreductase activity"/>
    <property type="evidence" value="ECO:0007669"/>
    <property type="project" value="UniProtKB-KW"/>
</dbReference>
<dbReference type="GO" id="GO:0071949">
    <property type="term" value="F:FAD binding"/>
    <property type="evidence" value="ECO:0007669"/>
    <property type="project" value="InterPro"/>
</dbReference>
<dbReference type="PROSITE" id="PS51387">
    <property type="entry name" value="FAD_PCMH"/>
    <property type="match status" value="1"/>
</dbReference>
<accession>A0A364NCN2</accession>
<keyword evidence="9" id="KW-1185">Reference proteome</keyword>
<keyword evidence="3" id="KW-0285">Flavoprotein</keyword>
<dbReference type="Pfam" id="PF08031">
    <property type="entry name" value="BBE"/>
    <property type="match status" value="1"/>
</dbReference>
<evidence type="ECO:0000256" key="6">
    <source>
        <dbReference type="SAM" id="SignalP"/>
    </source>
</evidence>
<dbReference type="PANTHER" id="PTHR42973">
    <property type="entry name" value="BINDING OXIDOREDUCTASE, PUTATIVE (AFU_ORTHOLOGUE AFUA_1G17690)-RELATED"/>
    <property type="match status" value="1"/>
</dbReference>
<dbReference type="InterPro" id="IPR012951">
    <property type="entry name" value="BBE"/>
</dbReference>
<comment type="similarity">
    <text evidence="2">Belongs to the oxygen-dependent FAD-linked oxidoreductase family.</text>
</comment>
<organism evidence="8 9">
    <name type="scientific">Stemphylium lycopersici</name>
    <name type="common">Tomato gray leaf spot disease fungus</name>
    <name type="synonym">Thyrospora lycopersici</name>
    <dbReference type="NCBI Taxonomy" id="183478"/>
    <lineage>
        <taxon>Eukaryota</taxon>
        <taxon>Fungi</taxon>
        <taxon>Dikarya</taxon>
        <taxon>Ascomycota</taxon>
        <taxon>Pezizomycotina</taxon>
        <taxon>Dothideomycetes</taxon>
        <taxon>Pleosporomycetidae</taxon>
        <taxon>Pleosporales</taxon>
        <taxon>Pleosporineae</taxon>
        <taxon>Pleosporaceae</taxon>
        <taxon>Stemphylium</taxon>
    </lineage>
</organism>
<evidence type="ECO:0000259" key="7">
    <source>
        <dbReference type="PROSITE" id="PS51387"/>
    </source>
</evidence>
<dbReference type="STRING" id="183478.A0A364NCN2"/>
<gene>
    <name evidence="8" type="ORF">DDE83_001525</name>
</gene>
<evidence type="ECO:0000313" key="9">
    <source>
        <dbReference type="Proteomes" id="UP000249619"/>
    </source>
</evidence>
<keyword evidence="6" id="KW-0732">Signal</keyword>
<sequence>MKISCTWLLALGVLLCTTSASSFDKRATLSECLKSHEVPLYEEDTKNYTQAVKPFNLRLPFAPASYAVPTTVKHVQDAVSCGVSSGIRVTAKCGGHSYGAHGLGGEDGHLIIDMRRFNSVTVGQEAHTAVVGAGGRLGNIALALYNQGKQAISHGTCPGVGVSGLTLHGGYGLSSRLHGLTLDAMISATVVLSNSSIVTASKTSNPDLFWALRGAGAAFGIVTDFTFSTFTAPEDNLVFSYDLSPSNTTQLTAMLSALQNFTMHDQPPELNMRMFLPRQLTGVYYGNRSTYDTIMAPLLRELNIPSSGRGSGTVSSKTWLNTLTSFSNGPLAQPEIYTYHENFYAKSLMTPALSEKALHALADYYFTTARNLRGRSWYLLIDMHGGAGSAISAVGADETAYVHRDAVFKMQFNDRIFPDSATYTREMMGFLNGWVGAVEQASGEKRFGMYINYADTNLTSAEAHARYWGSNYERLEGVKGVWDPKGVFEGPQLVGS</sequence>
<evidence type="ECO:0000256" key="4">
    <source>
        <dbReference type="ARBA" id="ARBA00022827"/>
    </source>
</evidence>
<proteinExistence type="inferred from homology"/>
<keyword evidence="4" id="KW-0274">FAD</keyword>
<dbReference type="EMBL" id="QGDH01000015">
    <property type="protein sequence ID" value="RAR15088.1"/>
    <property type="molecule type" value="Genomic_DNA"/>
</dbReference>
<protein>
    <submittedName>
        <fullName evidence="8">Glucooligosaccharide oxidase</fullName>
    </submittedName>
</protein>
<dbReference type="InterPro" id="IPR036318">
    <property type="entry name" value="FAD-bd_PCMH-like_sf"/>
</dbReference>
<dbReference type="AlphaFoldDB" id="A0A364NCN2"/>
<comment type="caution">
    <text evidence="8">The sequence shown here is derived from an EMBL/GenBank/DDBJ whole genome shotgun (WGS) entry which is preliminary data.</text>
</comment>
<dbReference type="Pfam" id="PF01565">
    <property type="entry name" value="FAD_binding_4"/>
    <property type="match status" value="1"/>
</dbReference>
<evidence type="ECO:0000313" key="8">
    <source>
        <dbReference type="EMBL" id="RAR15088.1"/>
    </source>
</evidence>
<evidence type="ECO:0000256" key="1">
    <source>
        <dbReference type="ARBA" id="ARBA00001974"/>
    </source>
</evidence>
<dbReference type="InterPro" id="IPR006094">
    <property type="entry name" value="Oxid_FAD_bind_N"/>
</dbReference>
<dbReference type="OrthoDB" id="415825at2759"/>
<evidence type="ECO:0000256" key="3">
    <source>
        <dbReference type="ARBA" id="ARBA00022630"/>
    </source>
</evidence>
<dbReference type="InterPro" id="IPR016166">
    <property type="entry name" value="FAD-bd_PCMH"/>
</dbReference>
<comment type="cofactor">
    <cofactor evidence="1">
        <name>FAD</name>
        <dbReference type="ChEBI" id="CHEBI:57692"/>
    </cofactor>
</comment>
<keyword evidence="5" id="KW-0560">Oxidoreductase</keyword>
<dbReference type="Gene3D" id="3.40.462.20">
    <property type="match status" value="1"/>
</dbReference>